<sequence length="138" mass="15610">MIKLFYKLSNFTLKSQFGEFSSNDIYPVSMKEHSTGIDFTLNDEITYFIPLHGKDSVYNAMIAIKVGQQFNLDQQSIKQGLKQVEITEMRFQMLKGKSGTTIINDAWNASPASVKAAIETFEQLVGYKKKIIVLGDML</sequence>
<dbReference type="Gene3D" id="3.90.190.20">
    <property type="entry name" value="Mur ligase, C-terminal domain"/>
    <property type="match status" value="1"/>
</dbReference>
<gene>
    <name evidence="5" type="ORF">CN613_24220</name>
</gene>
<dbReference type="Proteomes" id="UP000219775">
    <property type="component" value="Unassembled WGS sequence"/>
</dbReference>
<dbReference type="InterPro" id="IPR036615">
    <property type="entry name" value="Mur_ligase_C_dom_sf"/>
</dbReference>
<organism evidence="5 6">
    <name type="scientific">Bacillus pseudomycoides</name>
    <dbReference type="NCBI Taxonomy" id="64104"/>
    <lineage>
        <taxon>Bacteria</taxon>
        <taxon>Bacillati</taxon>
        <taxon>Bacillota</taxon>
        <taxon>Bacilli</taxon>
        <taxon>Bacillales</taxon>
        <taxon>Bacillaceae</taxon>
        <taxon>Bacillus</taxon>
        <taxon>Bacillus cereus group</taxon>
    </lineage>
</organism>
<dbReference type="EMBL" id="NUDP01000108">
    <property type="protein sequence ID" value="PEM65611.1"/>
    <property type="molecule type" value="Genomic_DNA"/>
</dbReference>
<dbReference type="InterPro" id="IPR051046">
    <property type="entry name" value="MurCDEF_CellWall_CoF430Synth"/>
</dbReference>
<accession>A0A2B5R959</accession>
<dbReference type="InterPro" id="IPR004101">
    <property type="entry name" value="Mur_ligase_C"/>
</dbReference>
<dbReference type="PANTHER" id="PTHR43024:SF1">
    <property type="entry name" value="UDP-N-ACETYLMURAMOYL-TRIPEPTIDE--D-ALANYL-D-ALANINE LIGASE"/>
    <property type="match status" value="1"/>
</dbReference>
<dbReference type="Pfam" id="PF02875">
    <property type="entry name" value="Mur_ligase_C"/>
    <property type="match status" value="1"/>
</dbReference>
<evidence type="ECO:0000313" key="5">
    <source>
        <dbReference type="EMBL" id="PEM65611.1"/>
    </source>
</evidence>
<keyword evidence="3" id="KW-0067">ATP-binding</keyword>
<dbReference type="SUPFAM" id="SSF53623">
    <property type="entry name" value="MurD-like peptide ligases, catalytic domain"/>
    <property type="match status" value="1"/>
</dbReference>
<dbReference type="SUPFAM" id="SSF53244">
    <property type="entry name" value="MurD-like peptide ligases, peptide-binding domain"/>
    <property type="match status" value="1"/>
</dbReference>
<dbReference type="RefSeq" id="WP_097849371.1">
    <property type="nucleotide sequence ID" value="NZ_NVHB01000011.1"/>
</dbReference>
<reference evidence="5 6" key="1">
    <citation type="submission" date="2017-09" db="EMBL/GenBank/DDBJ databases">
        <title>Large-scale bioinformatics analysis of Bacillus genomes uncovers conserved roles of natural products in bacterial physiology.</title>
        <authorList>
            <consortium name="Agbiome Team Llc"/>
            <person name="Bleich R.M."/>
            <person name="Grubbs K.J."/>
            <person name="Santa Maria K.C."/>
            <person name="Allen S.E."/>
            <person name="Farag S."/>
            <person name="Shank E.A."/>
            <person name="Bowers A."/>
        </authorList>
    </citation>
    <scope>NUCLEOTIDE SEQUENCE [LARGE SCALE GENOMIC DNA]</scope>
    <source>
        <strain evidence="5 6">AFS009893</strain>
    </source>
</reference>
<dbReference type="GO" id="GO:0016881">
    <property type="term" value="F:acid-amino acid ligase activity"/>
    <property type="evidence" value="ECO:0007669"/>
    <property type="project" value="InterPro"/>
</dbReference>
<name>A0A2B5R959_9BACI</name>
<dbReference type="GO" id="GO:0005524">
    <property type="term" value="F:ATP binding"/>
    <property type="evidence" value="ECO:0007669"/>
    <property type="project" value="UniProtKB-KW"/>
</dbReference>
<protein>
    <recommendedName>
        <fullName evidence="4">Mur ligase C-terminal domain-containing protein</fullName>
    </recommendedName>
</protein>
<comment type="caution">
    <text evidence="5">The sequence shown here is derived from an EMBL/GenBank/DDBJ whole genome shotgun (WGS) entry which is preliminary data.</text>
</comment>
<dbReference type="Gene3D" id="3.40.1190.10">
    <property type="entry name" value="Mur-like, catalytic domain"/>
    <property type="match status" value="1"/>
</dbReference>
<keyword evidence="1" id="KW-0436">Ligase</keyword>
<evidence type="ECO:0000259" key="4">
    <source>
        <dbReference type="Pfam" id="PF02875"/>
    </source>
</evidence>
<proteinExistence type="predicted"/>
<dbReference type="InterPro" id="IPR036565">
    <property type="entry name" value="Mur-like_cat_sf"/>
</dbReference>
<evidence type="ECO:0000256" key="2">
    <source>
        <dbReference type="ARBA" id="ARBA00022741"/>
    </source>
</evidence>
<dbReference type="PANTHER" id="PTHR43024">
    <property type="entry name" value="UDP-N-ACETYLMURAMOYL-TRIPEPTIDE--D-ALANYL-D-ALANINE LIGASE"/>
    <property type="match status" value="1"/>
</dbReference>
<feature type="domain" description="Mur ligase C-terminal" evidence="4">
    <location>
        <begin position="89"/>
        <end position="137"/>
    </location>
</feature>
<dbReference type="AlphaFoldDB" id="A0A2B5R959"/>
<evidence type="ECO:0000256" key="1">
    <source>
        <dbReference type="ARBA" id="ARBA00022598"/>
    </source>
</evidence>
<keyword evidence="2" id="KW-0547">Nucleotide-binding</keyword>
<evidence type="ECO:0000313" key="6">
    <source>
        <dbReference type="Proteomes" id="UP000219775"/>
    </source>
</evidence>
<evidence type="ECO:0000256" key="3">
    <source>
        <dbReference type="ARBA" id="ARBA00022840"/>
    </source>
</evidence>